<dbReference type="Gene3D" id="2.30.240.10">
    <property type="entry name" value="At5g01610-like"/>
    <property type="match status" value="1"/>
</dbReference>
<reference evidence="2" key="1">
    <citation type="submission" date="2015-03" db="EMBL/GenBank/DDBJ databases">
        <title>A transcriptome of Araucaria cunninghamii, an australian fine timber species.</title>
        <authorList>
            <person name="Jing Yi C.J.Y."/>
            <person name="Yin San L.Y.S."/>
            <person name="Abdul Karim S.S."/>
            <person name="Wan Azmi N.N."/>
            <person name="Hercus R.R."/>
            <person name="Croft L.L."/>
        </authorList>
    </citation>
    <scope>NUCLEOTIDE SEQUENCE</scope>
    <source>
        <strain evidence="2">MI0301</strain>
        <tissue evidence="2">Leaf</tissue>
    </source>
</reference>
<evidence type="ECO:0008006" key="3">
    <source>
        <dbReference type="Google" id="ProtNLM"/>
    </source>
</evidence>
<dbReference type="EMBL" id="GCKF01033405">
    <property type="protein sequence ID" value="JAG97395.1"/>
    <property type="molecule type" value="Transcribed_RNA"/>
</dbReference>
<feature type="signal peptide" evidence="1">
    <location>
        <begin position="1"/>
        <end position="26"/>
    </location>
</feature>
<dbReference type="PANTHER" id="PTHR31676:SF71">
    <property type="entry name" value="EXPRESSED PROTEIN"/>
    <property type="match status" value="1"/>
</dbReference>
<feature type="chain" id="PRO_5002311658" description="DUF538 domain-containing protein" evidence="1">
    <location>
        <begin position="27"/>
        <end position="170"/>
    </location>
</feature>
<dbReference type="PANTHER" id="PTHR31676">
    <property type="entry name" value="T31J12.3 PROTEIN-RELATED"/>
    <property type="match status" value="1"/>
</dbReference>
<evidence type="ECO:0000313" key="2">
    <source>
        <dbReference type="EMBL" id="JAG97395.1"/>
    </source>
</evidence>
<protein>
    <recommendedName>
        <fullName evidence="3">DUF538 domain-containing protein</fullName>
    </recommendedName>
</protein>
<name>A0A0D6R678_ARACU</name>
<dbReference type="SUPFAM" id="SSF141562">
    <property type="entry name" value="At5g01610-like"/>
    <property type="match status" value="1"/>
</dbReference>
<dbReference type="Pfam" id="PF04398">
    <property type="entry name" value="DUF538"/>
    <property type="match status" value="1"/>
</dbReference>
<evidence type="ECO:0000256" key="1">
    <source>
        <dbReference type="SAM" id="SignalP"/>
    </source>
</evidence>
<accession>A0A0D6R678</accession>
<proteinExistence type="predicted"/>
<dbReference type="InterPro" id="IPR036758">
    <property type="entry name" value="At5g01610-like"/>
</dbReference>
<keyword evidence="1" id="KW-0732">Signal</keyword>
<dbReference type="AlphaFoldDB" id="A0A0D6R678"/>
<dbReference type="InterPro" id="IPR007493">
    <property type="entry name" value="DUF538"/>
</dbReference>
<sequence>MDTSRVFTWWVALSVMTLIICTCVEADLYVSDQPVSEILAKYGLPIGLLPDSIKSYSLGDEGSFKVELDKPCYVQFNYLVYYEKTITGKLSYGKITGLDGIQAKQFFIWVDVTGIVMDLPSSDYIYFQVGIISKKIDISWFESVPTCKNSYGSEPCNEIEVAVAEERDVQ</sequence>
<organism evidence="2">
    <name type="scientific">Araucaria cunninghamii</name>
    <name type="common">Hoop pine</name>
    <name type="synonym">Moreton Bay pine</name>
    <dbReference type="NCBI Taxonomy" id="56994"/>
    <lineage>
        <taxon>Eukaryota</taxon>
        <taxon>Viridiplantae</taxon>
        <taxon>Streptophyta</taxon>
        <taxon>Embryophyta</taxon>
        <taxon>Tracheophyta</taxon>
        <taxon>Spermatophyta</taxon>
        <taxon>Pinopsida</taxon>
        <taxon>Pinidae</taxon>
        <taxon>Conifers II</taxon>
        <taxon>Araucariales</taxon>
        <taxon>Araucariaceae</taxon>
        <taxon>Araucaria</taxon>
    </lineage>
</organism>